<organism evidence="8 9">
    <name type="scientific">Caenorhabditis angaria</name>
    <dbReference type="NCBI Taxonomy" id="860376"/>
    <lineage>
        <taxon>Eukaryota</taxon>
        <taxon>Metazoa</taxon>
        <taxon>Ecdysozoa</taxon>
        <taxon>Nematoda</taxon>
        <taxon>Chromadorea</taxon>
        <taxon>Rhabditida</taxon>
        <taxon>Rhabditina</taxon>
        <taxon>Rhabditomorpha</taxon>
        <taxon>Rhabditoidea</taxon>
        <taxon>Rhabditidae</taxon>
        <taxon>Peloderinae</taxon>
        <taxon>Caenorhabditis</taxon>
    </lineage>
</organism>
<evidence type="ECO:0000313" key="8">
    <source>
        <dbReference type="EMBL" id="CAI5449055.1"/>
    </source>
</evidence>
<evidence type="ECO:0000256" key="4">
    <source>
        <dbReference type="ARBA" id="ARBA00023136"/>
    </source>
</evidence>
<dbReference type="Gene3D" id="2.60.220.50">
    <property type="match status" value="1"/>
</dbReference>
<dbReference type="InterPro" id="IPR046338">
    <property type="entry name" value="GAIN_dom_sf"/>
</dbReference>
<dbReference type="AlphaFoldDB" id="A0A9P1IPJ9"/>
<dbReference type="Gene3D" id="2.60.40.10">
    <property type="entry name" value="Immunoglobulins"/>
    <property type="match status" value="1"/>
</dbReference>
<comment type="caution">
    <text evidence="8">The sequence shown here is derived from an EMBL/GenBank/DDBJ whole genome shotgun (WGS) entry which is preliminary data.</text>
</comment>
<feature type="transmembrane region" description="Helical" evidence="5">
    <location>
        <begin position="762"/>
        <end position="783"/>
    </location>
</feature>
<dbReference type="GO" id="GO:0016020">
    <property type="term" value="C:membrane"/>
    <property type="evidence" value="ECO:0007669"/>
    <property type="project" value="UniProtKB-SubCell"/>
</dbReference>
<feature type="chain" id="PRO_5040428177" description="Fibronectin type-III domain-containing protein" evidence="6">
    <location>
        <begin position="21"/>
        <end position="1055"/>
    </location>
</feature>
<feature type="transmembrane region" description="Helical" evidence="5">
    <location>
        <begin position="730"/>
        <end position="750"/>
    </location>
</feature>
<feature type="signal peptide" evidence="6">
    <location>
        <begin position="1"/>
        <end position="20"/>
    </location>
</feature>
<feature type="transmembrane region" description="Helical" evidence="5">
    <location>
        <begin position="895"/>
        <end position="918"/>
    </location>
</feature>
<proteinExistence type="predicted"/>
<name>A0A9P1IPJ9_9PELO</name>
<evidence type="ECO:0000256" key="3">
    <source>
        <dbReference type="ARBA" id="ARBA00022989"/>
    </source>
</evidence>
<dbReference type="EMBL" id="CANHGI010000004">
    <property type="protein sequence ID" value="CAI5449055.1"/>
    <property type="molecule type" value="Genomic_DNA"/>
</dbReference>
<dbReference type="CDD" id="cd11304">
    <property type="entry name" value="Cadherin_repeat"/>
    <property type="match status" value="1"/>
</dbReference>
<dbReference type="PROSITE" id="PS50853">
    <property type="entry name" value="FN3"/>
    <property type="match status" value="1"/>
</dbReference>
<keyword evidence="9" id="KW-1185">Reference proteome</keyword>
<feature type="transmembrane region" description="Helical" evidence="5">
    <location>
        <begin position="810"/>
        <end position="830"/>
    </location>
</feature>
<evidence type="ECO:0000313" key="9">
    <source>
        <dbReference type="Proteomes" id="UP001152747"/>
    </source>
</evidence>
<keyword evidence="4 5" id="KW-0472">Membrane</keyword>
<gene>
    <name evidence="8" type="ORF">CAMP_LOCUS11692</name>
</gene>
<dbReference type="InterPro" id="IPR015919">
    <property type="entry name" value="Cadherin-like_sf"/>
</dbReference>
<sequence length="1055" mass="120001">MKLLLTFISIFLQIFSFAELKENVPTEIIHAPQFEDVFDIRIHEGAESGTRLIMSSELRNETRKLTYCFGQLDTDVNWIEYSTPKSAFYTTEAMPLSATKNSNHLGGTLHLLCPGNSMHIFEFRVHITHRNHHPPEFQKPFYLFYVPLNLQIGGIVGKIEVFDLDPVIYNSDFNLEFTNNPNNEYVNIEKDGTLKLAKDVSIIHPYTPIRLELLAIDFGSPQMYSRVNVTLLPVTVSAVRNPRVNVATEEYQIFEWEPPEYGQVHKYRLSIKKEDQEQTIYEEELEATRNVALTKIKLDPYTNITYQIAAIDSNGATLTDWLFLGTIDKGIECDGDCSKGGGVPLCYFGAFNRIEQFVDSRGAHCLCFPGFIGVSCDGIDKCRAERTIDVFGGINWKEVNSNTTLRLPCPYNSPAENQSIERSCKWDEESGRAVWKKAKENDRCTHQSSVLTHLGMIGTFSAKATHVSAVNTVTSFIRKLVMVPSFSVSEPAKYADFDQKIAEMAALVLDSVIKTNLDVLAGNTTVLREETWNVIDSFSRTLPIPYALESPDHGIHIKAIEWNRKADLNDNMIGKNCRLQLPTIDSYHTVRAICTSNATLFELLDPKTPVLSVKPENRDDFTFTRMTIMIRSPDNYDNYTCVYYDEEEKAWSTKGIRRIDHNYLGYVKCETNHFGVFSILPDRMFFNSESFWKDLSSHMPTVTSFVTLICTVLLLFMAAVQKNQPIDCAFLFYLFFIFMIHLIHLLLFLAPQVGEPFAFSTTLLFILQFCIIASAGLLSLVLYSIHTTIINYDVTKNDEDSNVTCFSRPFHVFAMGIVLPFLFTFSTHYFTDGRDIDISRLVEKIDWLFISNYLLPTAIFFSISIVYAVWNVYIASGTKNNRRCTSDRVLALSPAISASLTALFMIFFLCSKILLFFFREQSTIVVLLFCVFQSFHMVTAFFFASYLFRLRFLLQRTSANGANYSCSGESTDSLERKRDISRALLEHVDTKSDIASDRCVIDGGFTEAGFAPHSNNNYQYTPPSSTNEYTHDISGGRYLSMNHNIFERAPMVSIV</sequence>
<keyword evidence="6" id="KW-0732">Signal</keyword>
<feature type="transmembrane region" description="Helical" evidence="5">
    <location>
        <begin position="698"/>
        <end position="718"/>
    </location>
</feature>
<dbReference type="Gene3D" id="2.60.40.60">
    <property type="entry name" value="Cadherins"/>
    <property type="match status" value="1"/>
</dbReference>
<keyword evidence="3 5" id="KW-1133">Transmembrane helix</keyword>
<dbReference type="OrthoDB" id="5795156at2759"/>
<evidence type="ECO:0000256" key="6">
    <source>
        <dbReference type="SAM" id="SignalP"/>
    </source>
</evidence>
<evidence type="ECO:0000256" key="1">
    <source>
        <dbReference type="ARBA" id="ARBA00004370"/>
    </source>
</evidence>
<dbReference type="Pfam" id="PF01825">
    <property type="entry name" value="GPS"/>
    <property type="match status" value="1"/>
</dbReference>
<dbReference type="Proteomes" id="UP001152747">
    <property type="component" value="Unassembled WGS sequence"/>
</dbReference>
<dbReference type="InterPro" id="IPR003961">
    <property type="entry name" value="FN3_dom"/>
</dbReference>
<evidence type="ECO:0000259" key="7">
    <source>
        <dbReference type="PROSITE" id="PS50853"/>
    </source>
</evidence>
<dbReference type="SUPFAM" id="SSF49265">
    <property type="entry name" value="Fibronectin type III"/>
    <property type="match status" value="1"/>
</dbReference>
<reference evidence="8" key="1">
    <citation type="submission" date="2022-11" db="EMBL/GenBank/DDBJ databases">
        <authorList>
            <person name="Kikuchi T."/>
        </authorList>
    </citation>
    <scope>NUCLEOTIDE SEQUENCE</scope>
    <source>
        <strain evidence="8">PS1010</strain>
    </source>
</reference>
<dbReference type="InterPro" id="IPR036116">
    <property type="entry name" value="FN3_sf"/>
</dbReference>
<dbReference type="SUPFAM" id="SSF49313">
    <property type="entry name" value="Cadherin-like"/>
    <property type="match status" value="1"/>
</dbReference>
<dbReference type="GO" id="GO:0005509">
    <property type="term" value="F:calcium ion binding"/>
    <property type="evidence" value="ECO:0007669"/>
    <property type="project" value="InterPro"/>
</dbReference>
<accession>A0A9P1IPJ9</accession>
<feature type="transmembrane region" description="Helical" evidence="5">
    <location>
        <begin position="924"/>
        <end position="948"/>
    </location>
</feature>
<keyword evidence="2 5" id="KW-0812">Transmembrane</keyword>
<dbReference type="InterPro" id="IPR000203">
    <property type="entry name" value="GPS"/>
</dbReference>
<evidence type="ECO:0000256" key="5">
    <source>
        <dbReference type="SAM" id="Phobius"/>
    </source>
</evidence>
<evidence type="ECO:0000256" key="2">
    <source>
        <dbReference type="ARBA" id="ARBA00022692"/>
    </source>
</evidence>
<dbReference type="CDD" id="cd00063">
    <property type="entry name" value="FN3"/>
    <property type="match status" value="1"/>
</dbReference>
<comment type="subcellular location">
    <subcellularLocation>
        <location evidence="1">Membrane</location>
    </subcellularLocation>
</comment>
<feature type="domain" description="Fibronectin type-III" evidence="7">
    <location>
        <begin position="238"/>
        <end position="330"/>
    </location>
</feature>
<dbReference type="InterPro" id="IPR013783">
    <property type="entry name" value="Ig-like_fold"/>
</dbReference>
<feature type="transmembrane region" description="Helical" evidence="5">
    <location>
        <begin position="850"/>
        <end position="874"/>
    </location>
</feature>
<protein>
    <recommendedName>
        <fullName evidence="7">Fibronectin type-III domain-containing protein</fullName>
    </recommendedName>
</protein>